<dbReference type="Proteomes" id="UP000749646">
    <property type="component" value="Unassembled WGS sequence"/>
</dbReference>
<accession>A0A9P6LTY1</accession>
<dbReference type="AlphaFoldDB" id="A0A9P6LTY1"/>
<evidence type="ECO:0000313" key="1">
    <source>
        <dbReference type="EMBL" id="KAF9943933.1"/>
    </source>
</evidence>
<organism evidence="1 2">
    <name type="scientific">Modicella reniformis</name>
    <dbReference type="NCBI Taxonomy" id="1440133"/>
    <lineage>
        <taxon>Eukaryota</taxon>
        <taxon>Fungi</taxon>
        <taxon>Fungi incertae sedis</taxon>
        <taxon>Mucoromycota</taxon>
        <taxon>Mortierellomycotina</taxon>
        <taxon>Mortierellomycetes</taxon>
        <taxon>Mortierellales</taxon>
        <taxon>Mortierellaceae</taxon>
        <taxon>Modicella</taxon>
    </lineage>
</organism>
<comment type="caution">
    <text evidence="1">The sequence shown here is derived from an EMBL/GenBank/DDBJ whole genome shotgun (WGS) entry which is preliminary data.</text>
</comment>
<name>A0A9P6LTY1_9FUNG</name>
<evidence type="ECO:0000313" key="2">
    <source>
        <dbReference type="Proteomes" id="UP000749646"/>
    </source>
</evidence>
<proteinExistence type="predicted"/>
<protein>
    <submittedName>
        <fullName evidence="1">Uncharacterized protein</fullName>
    </submittedName>
</protein>
<dbReference type="EMBL" id="JAAAHW010008709">
    <property type="protein sequence ID" value="KAF9943933.1"/>
    <property type="molecule type" value="Genomic_DNA"/>
</dbReference>
<sequence length="69" mass="7952">MITADETDEETRIHPIRVHKKGVSGKGRLLEKTIDAYIKAGVYLYWEQRNYPRNLTINESIPGPRPNNS</sequence>
<reference evidence="1" key="1">
    <citation type="journal article" date="2020" name="Fungal Divers.">
        <title>Resolving the Mortierellaceae phylogeny through synthesis of multi-gene phylogenetics and phylogenomics.</title>
        <authorList>
            <person name="Vandepol N."/>
            <person name="Liber J."/>
            <person name="Desiro A."/>
            <person name="Na H."/>
            <person name="Kennedy M."/>
            <person name="Barry K."/>
            <person name="Grigoriev I.V."/>
            <person name="Miller A.N."/>
            <person name="O'Donnell K."/>
            <person name="Stajich J.E."/>
            <person name="Bonito G."/>
        </authorList>
    </citation>
    <scope>NUCLEOTIDE SEQUENCE</scope>
    <source>
        <strain evidence="1">MES-2147</strain>
    </source>
</reference>
<keyword evidence="2" id="KW-1185">Reference proteome</keyword>
<feature type="non-terminal residue" evidence="1">
    <location>
        <position position="69"/>
    </location>
</feature>
<gene>
    <name evidence="1" type="ORF">BGZ65_012985</name>
</gene>